<keyword evidence="1" id="KW-0328">Glycosyltransferase</keyword>
<gene>
    <name evidence="3" type="ORF">ACFOGJ_19825</name>
</gene>
<organism evidence="3 4">
    <name type="scientific">Marinibaculum pumilum</name>
    <dbReference type="NCBI Taxonomy" id="1766165"/>
    <lineage>
        <taxon>Bacteria</taxon>
        <taxon>Pseudomonadati</taxon>
        <taxon>Pseudomonadota</taxon>
        <taxon>Alphaproteobacteria</taxon>
        <taxon>Rhodospirillales</taxon>
        <taxon>Rhodospirillaceae</taxon>
        <taxon>Marinibaculum</taxon>
    </lineage>
</organism>
<sequence length="324" mass="34391">MDQSACPNRDTLPPLLDIQQNGMGDVVLACWLIESAGACGRALQVNPRRWSGLPRLLGIPAASVTVREGPSATQDEALGLRYEYRAVQQALECGALPKTRFALWAEALGLTGSDGGPLAPVRPRHCEDLSDRAWASAQWDMLQAPALAPRVLLFPDSAKRIRRWPKAQFVEIAARLKADGWAVAAMGAKRASLVGIGCRFWFGYPVDQVASMIAQADLVITNDTGPAHLAGTIGTPTLALCGPTDGRVVFSHMPEVRPLTAAGPEAPPCAPCHFSEAIGYGAPCREKGCLALAALTPDDVLDAARQRLAETLHLPPAQSARAVA</sequence>
<dbReference type="InterPro" id="IPR051199">
    <property type="entry name" value="LPS_LOS_Heptosyltrfase"/>
</dbReference>
<keyword evidence="2" id="KW-0808">Transferase</keyword>
<evidence type="ECO:0000313" key="3">
    <source>
        <dbReference type="EMBL" id="MFC3229507.1"/>
    </source>
</evidence>
<dbReference type="PANTHER" id="PTHR30160:SF1">
    <property type="entry name" value="LIPOPOLYSACCHARIDE 1,2-N-ACETYLGLUCOSAMINETRANSFERASE-RELATED"/>
    <property type="match status" value="1"/>
</dbReference>
<dbReference type="SUPFAM" id="SSF53756">
    <property type="entry name" value="UDP-Glycosyltransferase/glycogen phosphorylase"/>
    <property type="match status" value="1"/>
</dbReference>
<evidence type="ECO:0000313" key="4">
    <source>
        <dbReference type="Proteomes" id="UP001595528"/>
    </source>
</evidence>
<keyword evidence="4" id="KW-1185">Reference proteome</keyword>
<comment type="caution">
    <text evidence="3">The sequence shown here is derived from an EMBL/GenBank/DDBJ whole genome shotgun (WGS) entry which is preliminary data.</text>
</comment>
<accession>A0ABV7L4H3</accession>
<dbReference type="EMBL" id="JBHRTR010000032">
    <property type="protein sequence ID" value="MFC3229507.1"/>
    <property type="molecule type" value="Genomic_DNA"/>
</dbReference>
<evidence type="ECO:0000256" key="2">
    <source>
        <dbReference type="ARBA" id="ARBA00022679"/>
    </source>
</evidence>
<evidence type="ECO:0000256" key="1">
    <source>
        <dbReference type="ARBA" id="ARBA00022676"/>
    </source>
</evidence>
<name>A0ABV7L4H3_9PROT</name>
<dbReference type="PANTHER" id="PTHR30160">
    <property type="entry name" value="TETRAACYLDISACCHARIDE 4'-KINASE-RELATED"/>
    <property type="match status" value="1"/>
</dbReference>
<protein>
    <submittedName>
        <fullName evidence="3">Glycosyltransferase family 9 protein</fullName>
    </submittedName>
</protein>
<reference evidence="4" key="1">
    <citation type="journal article" date="2019" name="Int. J. Syst. Evol. Microbiol.">
        <title>The Global Catalogue of Microorganisms (GCM) 10K type strain sequencing project: providing services to taxonomists for standard genome sequencing and annotation.</title>
        <authorList>
            <consortium name="The Broad Institute Genomics Platform"/>
            <consortium name="The Broad Institute Genome Sequencing Center for Infectious Disease"/>
            <person name="Wu L."/>
            <person name="Ma J."/>
        </authorList>
    </citation>
    <scope>NUCLEOTIDE SEQUENCE [LARGE SCALE GENOMIC DNA]</scope>
    <source>
        <strain evidence="4">KCTC 42964</strain>
    </source>
</reference>
<dbReference type="RefSeq" id="WP_379903785.1">
    <property type="nucleotide sequence ID" value="NZ_JBHRTR010000032.1"/>
</dbReference>
<dbReference type="Proteomes" id="UP001595528">
    <property type="component" value="Unassembled WGS sequence"/>
</dbReference>
<dbReference type="Pfam" id="PF01075">
    <property type="entry name" value="Glyco_transf_9"/>
    <property type="match status" value="1"/>
</dbReference>
<dbReference type="Gene3D" id="3.40.50.2000">
    <property type="entry name" value="Glycogen Phosphorylase B"/>
    <property type="match status" value="1"/>
</dbReference>
<proteinExistence type="predicted"/>
<dbReference type="InterPro" id="IPR002201">
    <property type="entry name" value="Glyco_trans_9"/>
</dbReference>